<evidence type="ECO:0000256" key="2">
    <source>
        <dbReference type="PROSITE-ProRule" id="PRU01248"/>
    </source>
</evidence>
<evidence type="ECO:0000313" key="5">
    <source>
        <dbReference type="Proteomes" id="UP001164761"/>
    </source>
</evidence>
<dbReference type="EMBL" id="CP104067">
    <property type="protein sequence ID" value="WAH41500.1"/>
    <property type="molecule type" value="Genomic_DNA"/>
</dbReference>
<dbReference type="Proteomes" id="UP001164761">
    <property type="component" value="Chromosome"/>
</dbReference>
<keyword evidence="1 2" id="KW-0238">DNA-binding</keyword>
<dbReference type="SUPFAM" id="SSF56349">
    <property type="entry name" value="DNA breaking-rejoining enzymes"/>
    <property type="match status" value="1"/>
</dbReference>
<name>A0ABY6ZFJ1_9BACL</name>
<sequence length="133" mass="15759">MLIKFAIKDFIDDRQLKNLSQHTISGYQRTLSEFHQFCVENSVVDTGDVTHSLVKRYFLYCQAERGNNAVTLNHKLINIRAFFNYAEAELELYNEKNNPIRKMSRFKTDVKIDVFTDYHIRQMLLYYPAKSPI</sequence>
<proteinExistence type="predicted"/>
<dbReference type="InterPro" id="IPR011010">
    <property type="entry name" value="DNA_brk_join_enz"/>
</dbReference>
<reference evidence="4" key="1">
    <citation type="submission" date="2022-08" db="EMBL/GenBank/DDBJ databases">
        <title>Alicyclobacillus fastidiosus DSM 17978, complete genome.</title>
        <authorList>
            <person name="Wang Q."/>
            <person name="Cai R."/>
            <person name="Wang Z."/>
        </authorList>
    </citation>
    <scope>NUCLEOTIDE SEQUENCE</scope>
    <source>
        <strain evidence="4">DSM 17978</strain>
    </source>
</reference>
<dbReference type="PROSITE" id="PS51900">
    <property type="entry name" value="CB"/>
    <property type="match status" value="1"/>
</dbReference>
<dbReference type="InterPro" id="IPR004107">
    <property type="entry name" value="Integrase_SAM-like_N"/>
</dbReference>
<dbReference type="Gene3D" id="1.10.150.130">
    <property type="match status" value="1"/>
</dbReference>
<dbReference type="InterPro" id="IPR044068">
    <property type="entry name" value="CB"/>
</dbReference>
<evidence type="ECO:0000313" key="4">
    <source>
        <dbReference type="EMBL" id="WAH41500.1"/>
    </source>
</evidence>
<dbReference type="InterPro" id="IPR010998">
    <property type="entry name" value="Integrase_recombinase_N"/>
</dbReference>
<feature type="domain" description="Core-binding (CB)" evidence="3">
    <location>
        <begin position="1"/>
        <end position="87"/>
    </location>
</feature>
<evidence type="ECO:0000259" key="3">
    <source>
        <dbReference type="PROSITE" id="PS51900"/>
    </source>
</evidence>
<keyword evidence="5" id="KW-1185">Reference proteome</keyword>
<organism evidence="4 5">
    <name type="scientific">Alicyclobacillus fastidiosus</name>
    <dbReference type="NCBI Taxonomy" id="392011"/>
    <lineage>
        <taxon>Bacteria</taxon>
        <taxon>Bacillati</taxon>
        <taxon>Bacillota</taxon>
        <taxon>Bacilli</taxon>
        <taxon>Bacillales</taxon>
        <taxon>Alicyclobacillaceae</taxon>
        <taxon>Alicyclobacillus</taxon>
    </lineage>
</organism>
<gene>
    <name evidence="4" type="ORF">NZD89_25210</name>
</gene>
<protein>
    <submittedName>
        <fullName evidence="4">Site-specific integrase</fullName>
    </submittedName>
</protein>
<dbReference type="Pfam" id="PF02899">
    <property type="entry name" value="Phage_int_SAM_1"/>
    <property type="match status" value="1"/>
</dbReference>
<evidence type="ECO:0000256" key="1">
    <source>
        <dbReference type="ARBA" id="ARBA00023125"/>
    </source>
</evidence>
<accession>A0ABY6ZFJ1</accession>
<dbReference type="RefSeq" id="WP_268005408.1">
    <property type="nucleotide sequence ID" value="NZ_BSUT01000001.1"/>
</dbReference>